<protein>
    <submittedName>
        <fullName evidence="1">Uncharacterized protein</fullName>
    </submittedName>
</protein>
<dbReference type="AlphaFoldDB" id="A0A5J4ZP31"/>
<evidence type="ECO:0000313" key="1">
    <source>
        <dbReference type="EMBL" id="KAA8520425.1"/>
    </source>
</evidence>
<name>A0A5J4ZP31_9ASTE</name>
<gene>
    <name evidence="1" type="ORF">F0562_014681</name>
</gene>
<reference evidence="1 2" key="1">
    <citation type="submission" date="2019-09" db="EMBL/GenBank/DDBJ databases">
        <title>A chromosome-level genome assembly of the Chinese tupelo Nyssa sinensis.</title>
        <authorList>
            <person name="Yang X."/>
            <person name="Kang M."/>
            <person name="Yang Y."/>
            <person name="Xiong H."/>
            <person name="Wang M."/>
            <person name="Zhang Z."/>
            <person name="Wang Z."/>
            <person name="Wu H."/>
            <person name="Ma T."/>
            <person name="Liu J."/>
            <person name="Xi Z."/>
        </authorList>
    </citation>
    <scope>NUCLEOTIDE SEQUENCE [LARGE SCALE GENOMIC DNA]</scope>
    <source>
        <strain evidence="1">J267</strain>
        <tissue evidence="1">Leaf</tissue>
    </source>
</reference>
<accession>A0A5J4ZP31</accession>
<dbReference type="Proteomes" id="UP000325577">
    <property type="component" value="Linkage Group LG6"/>
</dbReference>
<evidence type="ECO:0000313" key="2">
    <source>
        <dbReference type="Proteomes" id="UP000325577"/>
    </source>
</evidence>
<dbReference type="EMBL" id="CM018049">
    <property type="protein sequence ID" value="KAA8520425.1"/>
    <property type="molecule type" value="Genomic_DNA"/>
</dbReference>
<sequence>MLSSIIKANVHIQSNVTNNSNEQWVHIDPFSAMNGISRFCENDSPWRYSKEEGIPLEEYCQRNFTYLLNEHSNINGFKCLFTVNGFSRARVQIGFPPILLIKEPKVFIHGNLRNNDVIHGNWPGCS</sequence>
<organism evidence="1 2">
    <name type="scientific">Nyssa sinensis</name>
    <dbReference type="NCBI Taxonomy" id="561372"/>
    <lineage>
        <taxon>Eukaryota</taxon>
        <taxon>Viridiplantae</taxon>
        <taxon>Streptophyta</taxon>
        <taxon>Embryophyta</taxon>
        <taxon>Tracheophyta</taxon>
        <taxon>Spermatophyta</taxon>
        <taxon>Magnoliopsida</taxon>
        <taxon>eudicotyledons</taxon>
        <taxon>Gunneridae</taxon>
        <taxon>Pentapetalae</taxon>
        <taxon>asterids</taxon>
        <taxon>Cornales</taxon>
        <taxon>Nyssaceae</taxon>
        <taxon>Nyssa</taxon>
    </lineage>
</organism>
<dbReference type="OrthoDB" id="19039at2759"/>
<proteinExistence type="predicted"/>
<keyword evidence="2" id="KW-1185">Reference proteome</keyword>